<dbReference type="Pfam" id="PF02661">
    <property type="entry name" value="Fic"/>
    <property type="match status" value="1"/>
</dbReference>
<evidence type="ECO:0000259" key="1">
    <source>
        <dbReference type="PROSITE" id="PS51459"/>
    </source>
</evidence>
<dbReference type="PROSITE" id="PS51459">
    <property type="entry name" value="FIDO"/>
    <property type="match status" value="1"/>
</dbReference>
<evidence type="ECO:0000313" key="3">
    <source>
        <dbReference type="Proteomes" id="UP000178529"/>
    </source>
</evidence>
<organism evidence="2 3">
    <name type="scientific">Candidatus Wildermuthbacteria bacterium RIFCSPHIGHO2_02_FULL_48_16</name>
    <dbReference type="NCBI Taxonomy" id="1802453"/>
    <lineage>
        <taxon>Bacteria</taxon>
        <taxon>Candidatus Wildermuthiibacteriota</taxon>
    </lineage>
</organism>
<dbReference type="PIRSF" id="PIRSF018297">
    <property type="entry name" value="Doc"/>
    <property type="match status" value="1"/>
</dbReference>
<dbReference type="Gene3D" id="1.20.120.1870">
    <property type="entry name" value="Fic/DOC protein, Fido domain"/>
    <property type="match status" value="1"/>
</dbReference>
<reference evidence="2 3" key="1">
    <citation type="journal article" date="2016" name="Nat. Commun.">
        <title>Thousands of microbial genomes shed light on interconnected biogeochemical processes in an aquifer system.</title>
        <authorList>
            <person name="Anantharaman K."/>
            <person name="Brown C.T."/>
            <person name="Hug L.A."/>
            <person name="Sharon I."/>
            <person name="Castelle C.J."/>
            <person name="Probst A.J."/>
            <person name="Thomas B.C."/>
            <person name="Singh A."/>
            <person name="Wilkins M.J."/>
            <person name="Karaoz U."/>
            <person name="Brodie E.L."/>
            <person name="Williams K.H."/>
            <person name="Hubbard S.S."/>
            <person name="Banfield J.F."/>
        </authorList>
    </citation>
    <scope>NUCLEOTIDE SEQUENCE [LARGE SCALE GENOMIC DNA]</scope>
</reference>
<accession>A0A1G2R6Q4</accession>
<dbReference type="InterPro" id="IPR003812">
    <property type="entry name" value="Fido"/>
</dbReference>
<name>A0A1G2R6Q4_9BACT</name>
<proteinExistence type="predicted"/>
<comment type="caution">
    <text evidence="2">The sequence shown here is derived from an EMBL/GenBank/DDBJ whole genome shotgun (WGS) entry which is preliminary data.</text>
</comment>
<dbReference type="PANTHER" id="PTHR39426">
    <property type="entry name" value="HOMOLOGY TO DEATH-ON-CURING PROTEIN OF PHAGE P1"/>
    <property type="match status" value="1"/>
</dbReference>
<dbReference type="NCBIfam" id="TIGR01550">
    <property type="entry name" value="DOC_P1"/>
    <property type="match status" value="1"/>
</dbReference>
<evidence type="ECO:0000313" key="2">
    <source>
        <dbReference type="EMBL" id="OHA68238.1"/>
    </source>
</evidence>
<feature type="domain" description="Fido" evidence="1">
    <location>
        <begin position="5"/>
        <end position="130"/>
    </location>
</feature>
<dbReference type="GO" id="GO:0016301">
    <property type="term" value="F:kinase activity"/>
    <property type="evidence" value="ECO:0007669"/>
    <property type="project" value="InterPro"/>
</dbReference>
<dbReference type="InterPro" id="IPR036597">
    <property type="entry name" value="Fido-like_dom_sf"/>
</dbReference>
<dbReference type="Proteomes" id="UP000178529">
    <property type="component" value="Unassembled WGS sequence"/>
</dbReference>
<sequence length="130" mass="14834">MVRYLTKEQILLIHSMLIDETGGSHGIRDHGTILGLEDFPRQSVFGKELYGTVFQKAAVYARTIIFNHPFVDGNKRTAMTTALVFLENNGYRVTVETGVIARFALRIIKKKLVLDAIALWFKQHTRRISE</sequence>
<protein>
    <recommendedName>
        <fullName evidence="1">Fido domain-containing protein</fullName>
    </recommendedName>
</protein>
<dbReference type="InterPro" id="IPR053737">
    <property type="entry name" value="Type_II_TA_Toxin"/>
</dbReference>
<dbReference type="InterPro" id="IPR006440">
    <property type="entry name" value="Doc"/>
</dbReference>
<gene>
    <name evidence="2" type="ORF">A3J68_01205</name>
</gene>
<dbReference type="SUPFAM" id="SSF140931">
    <property type="entry name" value="Fic-like"/>
    <property type="match status" value="1"/>
</dbReference>
<dbReference type="PANTHER" id="PTHR39426:SF1">
    <property type="entry name" value="HOMOLOGY TO DEATH-ON-CURING PROTEIN OF PHAGE P1"/>
    <property type="match status" value="1"/>
</dbReference>
<dbReference type="EMBL" id="MHTY01000028">
    <property type="protein sequence ID" value="OHA68238.1"/>
    <property type="molecule type" value="Genomic_DNA"/>
</dbReference>
<dbReference type="AlphaFoldDB" id="A0A1G2R6Q4"/>